<dbReference type="STRING" id="1182545.A0A072PLU4"/>
<dbReference type="PANTHER" id="PTHR11941:SF75">
    <property type="entry name" value="ENOYL-COA HYDRATASE_ISOMERASE FAMILY PROTEIN"/>
    <property type="match status" value="1"/>
</dbReference>
<dbReference type="InterPro" id="IPR001753">
    <property type="entry name" value="Enoyl-CoA_hydra/iso"/>
</dbReference>
<reference evidence="1 2" key="1">
    <citation type="submission" date="2013-03" db="EMBL/GenBank/DDBJ databases">
        <title>The Genome Sequence of Exophiala aquamarina CBS 119918.</title>
        <authorList>
            <consortium name="The Broad Institute Genomics Platform"/>
            <person name="Cuomo C."/>
            <person name="de Hoog S."/>
            <person name="Gorbushina A."/>
            <person name="Walker B."/>
            <person name="Young S.K."/>
            <person name="Zeng Q."/>
            <person name="Gargeya S."/>
            <person name="Fitzgerald M."/>
            <person name="Haas B."/>
            <person name="Abouelleil A."/>
            <person name="Allen A.W."/>
            <person name="Alvarado L."/>
            <person name="Arachchi H.M."/>
            <person name="Berlin A.M."/>
            <person name="Chapman S.B."/>
            <person name="Gainer-Dewar J."/>
            <person name="Goldberg J."/>
            <person name="Griggs A."/>
            <person name="Gujja S."/>
            <person name="Hansen M."/>
            <person name="Howarth C."/>
            <person name="Imamovic A."/>
            <person name="Ireland A."/>
            <person name="Larimer J."/>
            <person name="McCowan C."/>
            <person name="Murphy C."/>
            <person name="Pearson M."/>
            <person name="Poon T.W."/>
            <person name="Priest M."/>
            <person name="Roberts A."/>
            <person name="Saif S."/>
            <person name="Shea T."/>
            <person name="Sisk P."/>
            <person name="Sykes S."/>
            <person name="Wortman J."/>
            <person name="Nusbaum C."/>
            <person name="Birren B."/>
        </authorList>
    </citation>
    <scope>NUCLEOTIDE SEQUENCE [LARGE SCALE GENOMIC DNA]</scope>
    <source>
        <strain evidence="1 2">CBS 119918</strain>
    </source>
</reference>
<proteinExistence type="predicted"/>
<dbReference type="GeneID" id="25277585"/>
<dbReference type="RefSeq" id="XP_013263669.1">
    <property type="nucleotide sequence ID" value="XM_013408215.1"/>
</dbReference>
<dbReference type="Pfam" id="PF00378">
    <property type="entry name" value="ECH_1"/>
    <property type="match status" value="1"/>
</dbReference>
<dbReference type="GO" id="GO:0005777">
    <property type="term" value="C:peroxisome"/>
    <property type="evidence" value="ECO:0007669"/>
    <property type="project" value="TreeGrafter"/>
</dbReference>
<dbReference type="VEuPathDB" id="FungiDB:A1O9_02644"/>
<dbReference type="GO" id="GO:0006635">
    <property type="term" value="P:fatty acid beta-oxidation"/>
    <property type="evidence" value="ECO:0007669"/>
    <property type="project" value="TreeGrafter"/>
</dbReference>
<dbReference type="HOGENOM" id="CLU_009834_3_1_1"/>
<accession>A0A072PLU4</accession>
<sequence>MPPVPPVFVLSIPPASVERSTTTQQGNFVCTQAAPQVYVLSFSSPPDNRLTPAFNQTFLLALDIIEHRLPKGVVITTSSITKFYSNGLDYENAIKDPAFFPGSLFPLWRRLITYPMPTVALMNGHAFAGGLMTAMFHDYRIMNPHKGFLCLNELDFGAALQPTMASVFRVKLGMSTFRSMVLESRRFPALEALKEGMIDGLGGLDETLAFIKEFKLIDKAQGTSYGRIKEELYREVIKDIDESGDTPRLSAARDLDRNRRDLEARKRVDEYAVAVGAPRSKL</sequence>
<dbReference type="PANTHER" id="PTHR11941">
    <property type="entry name" value="ENOYL-COA HYDRATASE-RELATED"/>
    <property type="match status" value="1"/>
</dbReference>
<evidence type="ECO:0000313" key="1">
    <source>
        <dbReference type="EMBL" id="KEF61079.1"/>
    </source>
</evidence>
<dbReference type="Proteomes" id="UP000027920">
    <property type="component" value="Unassembled WGS sequence"/>
</dbReference>
<dbReference type="SUPFAM" id="SSF52096">
    <property type="entry name" value="ClpP/crotonase"/>
    <property type="match status" value="1"/>
</dbReference>
<dbReference type="InterPro" id="IPR029045">
    <property type="entry name" value="ClpP/crotonase-like_dom_sf"/>
</dbReference>
<dbReference type="EMBL" id="AMGV01000002">
    <property type="protein sequence ID" value="KEF61079.1"/>
    <property type="molecule type" value="Genomic_DNA"/>
</dbReference>
<gene>
    <name evidence="1" type="ORF">A1O9_02644</name>
</gene>
<organism evidence="1 2">
    <name type="scientific">Exophiala aquamarina CBS 119918</name>
    <dbReference type="NCBI Taxonomy" id="1182545"/>
    <lineage>
        <taxon>Eukaryota</taxon>
        <taxon>Fungi</taxon>
        <taxon>Dikarya</taxon>
        <taxon>Ascomycota</taxon>
        <taxon>Pezizomycotina</taxon>
        <taxon>Eurotiomycetes</taxon>
        <taxon>Chaetothyriomycetidae</taxon>
        <taxon>Chaetothyriales</taxon>
        <taxon>Herpotrichiellaceae</taxon>
        <taxon>Exophiala</taxon>
    </lineage>
</organism>
<evidence type="ECO:0008006" key="3">
    <source>
        <dbReference type="Google" id="ProtNLM"/>
    </source>
</evidence>
<dbReference type="AlphaFoldDB" id="A0A072PLU4"/>
<dbReference type="GO" id="GO:0004165">
    <property type="term" value="F:delta(3)-delta(2)-enoyl-CoA isomerase activity"/>
    <property type="evidence" value="ECO:0007669"/>
    <property type="project" value="TreeGrafter"/>
</dbReference>
<dbReference type="OrthoDB" id="1696280at2759"/>
<keyword evidence="2" id="KW-1185">Reference proteome</keyword>
<comment type="caution">
    <text evidence="1">The sequence shown here is derived from an EMBL/GenBank/DDBJ whole genome shotgun (WGS) entry which is preliminary data.</text>
</comment>
<evidence type="ECO:0000313" key="2">
    <source>
        <dbReference type="Proteomes" id="UP000027920"/>
    </source>
</evidence>
<name>A0A072PLU4_9EURO</name>
<dbReference type="Gene3D" id="3.90.226.10">
    <property type="entry name" value="2-enoyl-CoA Hydratase, Chain A, domain 1"/>
    <property type="match status" value="1"/>
</dbReference>
<protein>
    <recommendedName>
        <fullName evidence="3">Enoyl-CoA hydratase</fullName>
    </recommendedName>
</protein>
<dbReference type="CDD" id="cd06558">
    <property type="entry name" value="crotonase-like"/>
    <property type="match status" value="1"/>
</dbReference>